<organism evidence="2 3">
    <name type="scientific">Portunus trituberculatus</name>
    <name type="common">Swimming crab</name>
    <name type="synonym">Neptunus trituberculatus</name>
    <dbReference type="NCBI Taxonomy" id="210409"/>
    <lineage>
        <taxon>Eukaryota</taxon>
        <taxon>Metazoa</taxon>
        <taxon>Ecdysozoa</taxon>
        <taxon>Arthropoda</taxon>
        <taxon>Crustacea</taxon>
        <taxon>Multicrustacea</taxon>
        <taxon>Malacostraca</taxon>
        <taxon>Eumalacostraca</taxon>
        <taxon>Eucarida</taxon>
        <taxon>Decapoda</taxon>
        <taxon>Pleocyemata</taxon>
        <taxon>Brachyura</taxon>
        <taxon>Eubrachyura</taxon>
        <taxon>Portunoidea</taxon>
        <taxon>Portunidae</taxon>
        <taxon>Portuninae</taxon>
        <taxon>Portunus</taxon>
    </lineage>
</organism>
<gene>
    <name evidence="2" type="ORF">E2C01_074574</name>
</gene>
<dbReference type="EMBL" id="VSRR010052733">
    <property type="protein sequence ID" value="MPC80011.1"/>
    <property type="molecule type" value="Genomic_DNA"/>
</dbReference>
<feature type="compositionally biased region" description="Basic residues" evidence="1">
    <location>
        <begin position="53"/>
        <end position="68"/>
    </location>
</feature>
<evidence type="ECO:0000313" key="3">
    <source>
        <dbReference type="Proteomes" id="UP000324222"/>
    </source>
</evidence>
<comment type="caution">
    <text evidence="2">The sequence shown here is derived from an EMBL/GenBank/DDBJ whole genome shotgun (WGS) entry which is preliminary data.</text>
</comment>
<accession>A0A5B7I3M8</accession>
<proteinExistence type="predicted"/>
<feature type="region of interest" description="Disordered" evidence="1">
    <location>
        <begin position="1"/>
        <end position="22"/>
    </location>
</feature>
<dbReference type="Proteomes" id="UP000324222">
    <property type="component" value="Unassembled WGS sequence"/>
</dbReference>
<sequence length="68" mass="7291">MVYPSPSSYLPPSYRTPHKNTSCLSRSAFSPTCLSRSHGAENLITGPNVPCRGGHKGGTRSRSSARTK</sequence>
<evidence type="ECO:0000256" key="1">
    <source>
        <dbReference type="SAM" id="MobiDB-lite"/>
    </source>
</evidence>
<feature type="region of interest" description="Disordered" evidence="1">
    <location>
        <begin position="37"/>
        <end position="68"/>
    </location>
</feature>
<reference evidence="2 3" key="1">
    <citation type="submission" date="2019-05" db="EMBL/GenBank/DDBJ databases">
        <title>Another draft genome of Portunus trituberculatus and its Hox gene families provides insights of decapod evolution.</title>
        <authorList>
            <person name="Jeong J.-H."/>
            <person name="Song I."/>
            <person name="Kim S."/>
            <person name="Choi T."/>
            <person name="Kim D."/>
            <person name="Ryu S."/>
            <person name="Kim W."/>
        </authorList>
    </citation>
    <scope>NUCLEOTIDE SEQUENCE [LARGE SCALE GENOMIC DNA]</scope>
    <source>
        <tissue evidence="2">Muscle</tissue>
    </source>
</reference>
<dbReference type="AlphaFoldDB" id="A0A5B7I3M8"/>
<feature type="compositionally biased region" description="Low complexity" evidence="1">
    <location>
        <begin position="1"/>
        <end position="13"/>
    </location>
</feature>
<protein>
    <submittedName>
        <fullName evidence="2">Uncharacterized protein</fullName>
    </submittedName>
</protein>
<keyword evidence="3" id="KW-1185">Reference proteome</keyword>
<evidence type="ECO:0000313" key="2">
    <source>
        <dbReference type="EMBL" id="MPC80011.1"/>
    </source>
</evidence>
<name>A0A5B7I3M8_PORTR</name>